<keyword evidence="2" id="KW-1185">Reference proteome</keyword>
<organism evidence="1 2">
    <name type="scientific">Saponaria officinalis</name>
    <name type="common">Common soapwort</name>
    <name type="synonym">Lychnis saponaria</name>
    <dbReference type="NCBI Taxonomy" id="3572"/>
    <lineage>
        <taxon>Eukaryota</taxon>
        <taxon>Viridiplantae</taxon>
        <taxon>Streptophyta</taxon>
        <taxon>Embryophyta</taxon>
        <taxon>Tracheophyta</taxon>
        <taxon>Spermatophyta</taxon>
        <taxon>Magnoliopsida</taxon>
        <taxon>eudicotyledons</taxon>
        <taxon>Gunneridae</taxon>
        <taxon>Pentapetalae</taxon>
        <taxon>Caryophyllales</taxon>
        <taxon>Caryophyllaceae</taxon>
        <taxon>Caryophylleae</taxon>
        <taxon>Saponaria</taxon>
    </lineage>
</organism>
<dbReference type="Proteomes" id="UP001443914">
    <property type="component" value="Unassembled WGS sequence"/>
</dbReference>
<comment type="caution">
    <text evidence="1">The sequence shown here is derived from an EMBL/GenBank/DDBJ whole genome shotgun (WGS) entry which is preliminary data.</text>
</comment>
<dbReference type="AlphaFoldDB" id="A0AAW1K971"/>
<accession>A0AAW1K971</accession>
<evidence type="ECO:0000313" key="1">
    <source>
        <dbReference type="EMBL" id="KAK9714653.1"/>
    </source>
</evidence>
<evidence type="ECO:0008006" key="3">
    <source>
        <dbReference type="Google" id="ProtNLM"/>
    </source>
</evidence>
<evidence type="ECO:0000313" key="2">
    <source>
        <dbReference type="Proteomes" id="UP001443914"/>
    </source>
</evidence>
<proteinExistence type="predicted"/>
<dbReference type="EMBL" id="JBDFQZ010000006">
    <property type="protein sequence ID" value="KAK9714653.1"/>
    <property type="molecule type" value="Genomic_DNA"/>
</dbReference>
<sequence length="266" mass="29784">MNSNGWRAARARAIANVDPAYIGASIGYWRNCMLGYLVDYRVFGARTIQRIIRTTWITRGRISVKGMGDIYVIHCENNQDLADLRDKSVASFKGALMVFTPWHPGWVPRTVRFPMACLWFMVEEFEEILDNDFLGIRVCLYLNELLSPGFFLAYNEGTKRKTVSEPTRFVSTGEDDSSCSQTVEVDLSSPPSFKKARTGSFSYAGASPRGDGLAGSTSRIMLIEYEDSAILERMEMVDEDHDSQSIFSAPTTGSAMIEPFQSSTLQ</sequence>
<protein>
    <recommendedName>
        <fullName evidence="3">DUF4283 domain-containing protein</fullName>
    </recommendedName>
</protein>
<name>A0AAW1K971_SAPOF</name>
<gene>
    <name evidence="1" type="ORF">RND81_06G109700</name>
</gene>
<reference evidence="1" key="1">
    <citation type="submission" date="2024-03" db="EMBL/GenBank/DDBJ databases">
        <title>WGS assembly of Saponaria officinalis var. Norfolk2.</title>
        <authorList>
            <person name="Jenkins J."/>
            <person name="Shu S."/>
            <person name="Grimwood J."/>
            <person name="Barry K."/>
            <person name="Goodstein D."/>
            <person name="Schmutz J."/>
            <person name="Leebens-Mack J."/>
            <person name="Osbourn A."/>
        </authorList>
    </citation>
    <scope>NUCLEOTIDE SEQUENCE [LARGE SCALE GENOMIC DNA]</scope>
    <source>
        <strain evidence="1">JIC</strain>
    </source>
</reference>